<dbReference type="AlphaFoldDB" id="A0A1G2FPF4"/>
<comment type="domain">
    <text evidence="11">The N-terminal domain is essential for RNAP assembly and basal transcription, whereas the C-terminal domain is involved in interaction with transcriptional regulators and with upstream promoter elements.</text>
</comment>
<accession>A0A1G2FPF4</accession>
<keyword evidence="7 11" id="KW-0804">Transcription</keyword>
<dbReference type="Pfam" id="PF01193">
    <property type="entry name" value="RNA_pol_L"/>
    <property type="match status" value="1"/>
</dbReference>
<dbReference type="InterPro" id="IPR036643">
    <property type="entry name" value="RNApol_insert_sf"/>
</dbReference>
<keyword evidence="5 11" id="KW-0808">Transferase</keyword>
<evidence type="ECO:0000313" key="13">
    <source>
        <dbReference type="EMBL" id="OGZ39954.1"/>
    </source>
</evidence>
<dbReference type="GO" id="GO:0005737">
    <property type="term" value="C:cytoplasm"/>
    <property type="evidence" value="ECO:0007669"/>
    <property type="project" value="UniProtKB-ARBA"/>
</dbReference>
<dbReference type="InterPro" id="IPR036603">
    <property type="entry name" value="RBP11-like"/>
</dbReference>
<dbReference type="Pfam" id="PF01000">
    <property type="entry name" value="RNA_pol_A_bac"/>
    <property type="match status" value="1"/>
</dbReference>
<keyword evidence="6 11" id="KW-0548">Nucleotidyltransferase</keyword>
<dbReference type="GO" id="GO:0003677">
    <property type="term" value="F:DNA binding"/>
    <property type="evidence" value="ECO:0007669"/>
    <property type="project" value="UniProtKB-UniRule"/>
</dbReference>
<dbReference type="InterPro" id="IPR011262">
    <property type="entry name" value="DNA-dir_RNA_pol_insert"/>
</dbReference>
<evidence type="ECO:0000256" key="9">
    <source>
        <dbReference type="ARBA" id="ARBA00033070"/>
    </source>
</evidence>
<dbReference type="GO" id="GO:0003899">
    <property type="term" value="F:DNA-directed RNA polymerase activity"/>
    <property type="evidence" value="ECO:0007669"/>
    <property type="project" value="UniProtKB-UniRule"/>
</dbReference>
<proteinExistence type="inferred from homology"/>
<dbReference type="Proteomes" id="UP000177126">
    <property type="component" value="Unassembled WGS sequence"/>
</dbReference>
<dbReference type="Gene3D" id="2.170.120.12">
    <property type="entry name" value="DNA-directed RNA polymerase, insert domain"/>
    <property type="match status" value="1"/>
</dbReference>
<organism evidence="13 14">
    <name type="scientific">Candidatus Portnoybacteria bacterium RIFCSPLOWO2_02_FULL_39_11</name>
    <dbReference type="NCBI Taxonomy" id="1802001"/>
    <lineage>
        <taxon>Bacteria</taxon>
        <taxon>Candidatus Portnoyibacteriota</taxon>
    </lineage>
</organism>
<dbReference type="SUPFAM" id="SSF55257">
    <property type="entry name" value="RBP11-like subunits of RNA polymerase"/>
    <property type="match status" value="1"/>
</dbReference>
<dbReference type="GO" id="GO:0006351">
    <property type="term" value="P:DNA-templated transcription"/>
    <property type="evidence" value="ECO:0007669"/>
    <property type="project" value="UniProtKB-UniRule"/>
</dbReference>
<comment type="similarity">
    <text evidence="1 11">Belongs to the RNA polymerase alpha chain family.</text>
</comment>
<dbReference type="SMART" id="SM00662">
    <property type="entry name" value="RPOLD"/>
    <property type="match status" value="1"/>
</dbReference>
<evidence type="ECO:0000256" key="1">
    <source>
        <dbReference type="ARBA" id="ARBA00007123"/>
    </source>
</evidence>
<keyword evidence="4 11" id="KW-0240">DNA-directed RNA polymerase</keyword>
<dbReference type="GO" id="GO:0000428">
    <property type="term" value="C:DNA-directed RNA polymerase complex"/>
    <property type="evidence" value="ECO:0007669"/>
    <property type="project" value="UniProtKB-KW"/>
</dbReference>
<dbReference type="InterPro" id="IPR011260">
    <property type="entry name" value="RNAP_asu_C"/>
</dbReference>
<evidence type="ECO:0000259" key="12">
    <source>
        <dbReference type="SMART" id="SM00662"/>
    </source>
</evidence>
<feature type="region of interest" description="Alpha N-terminal domain (alpha-NTD)" evidence="11">
    <location>
        <begin position="1"/>
        <end position="225"/>
    </location>
</feature>
<feature type="domain" description="DNA-directed RNA polymerase RpoA/D/Rpb3-type" evidence="12">
    <location>
        <begin position="17"/>
        <end position="225"/>
    </location>
</feature>
<dbReference type="SUPFAM" id="SSF47789">
    <property type="entry name" value="C-terminal domain of RNA polymerase alpha subunit"/>
    <property type="match status" value="1"/>
</dbReference>
<protein>
    <recommendedName>
        <fullName evidence="3 11">DNA-directed RNA polymerase subunit alpha</fullName>
        <shortName evidence="11">RNAP subunit alpha</shortName>
        <ecNumber evidence="2 11">2.7.7.6</ecNumber>
    </recommendedName>
    <alternativeName>
        <fullName evidence="9 11">RNA polymerase subunit alpha</fullName>
    </alternativeName>
    <alternativeName>
        <fullName evidence="8 11">Transcriptase subunit alpha</fullName>
    </alternativeName>
</protein>
<evidence type="ECO:0000313" key="14">
    <source>
        <dbReference type="Proteomes" id="UP000177126"/>
    </source>
</evidence>
<evidence type="ECO:0000256" key="7">
    <source>
        <dbReference type="ARBA" id="ARBA00023163"/>
    </source>
</evidence>
<dbReference type="Pfam" id="PF03118">
    <property type="entry name" value="RNA_pol_A_CTD"/>
    <property type="match status" value="1"/>
</dbReference>
<gene>
    <name evidence="11" type="primary">rpoA</name>
    <name evidence="13" type="ORF">A3B04_02050</name>
</gene>
<dbReference type="CDD" id="cd06928">
    <property type="entry name" value="RNAP_alpha_NTD"/>
    <property type="match status" value="1"/>
</dbReference>
<dbReference type="NCBIfam" id="TIGR02027">
    <property type="entry name" value="rpoA"/>
    <property type="match status" value="1"/>
</dbReference>
<dbReference type="EC" id="2.7.7.6" evidence="2 11"/>
<evidence type="ECO:0000256" key="6">
    <source>
        <dbReference type="ARBA" id="ARBA00022695"/>
    </source>
</evidence>
<dbReference type="Gene3D" id="3.30.1360.10">
    <property type="entry name" value="RNA polymerase, RBP11-like subunit"/>
    <property type="match status" value="1"/>
</dbReference>
<dbReference type="GO" id="GO:0046983">
    <property type="term" value="F:protein dimerization activity"/>
    <property type="evidence" value="ECO:0007669"/>
    <property type="project" value="InterPro"/>
</dbReference>
<dbReference type="EMBL" id="MHNF01000044">
    <property type="protein sequence ID" value="OGZ39954.1"/>
    <property type="molecule type" value="Genomic_DNA"/>
</dbReference>
<evidence type="ECO:0000256" key="8">
    <source>
        <dbReference type="ARBA" id="ARBA00032524"/>
    </source>
</evidence>
<feature type="region of interest" description="Alpha C-terminal domain (alpha-CTD)" evidence="11">
    <location>
        <begin position="246"/>
        <end position="313"/>
    </location>
</feature>
<evidence type="ECO:0000256" key="4">
    <source>
        <dbReference type="ARBA" id="ARBA00022478"/>
    </source>
</evidence>
<dbReference type="FunFam" id="2.170.120.12:FF:000001">
    <property type="entry name" value="DNA-directed RNA polymerase subunit alpha"/>
    <property type="match status" value="1"/>
</dbReference>
<comment type="function">
    <text evidence="11">DNA-dependent RNA polymerase catalyzes the transcription of DNA into RNA using the four ribonucleoside triphosphates as substrates.</text>
</comment>
<evidence type="ECO:0000256" key="2">
    <source>
        <dbReference type="ARBA" id="ARBA00012418"/>
    </source>
</evidence>
<dbReference type="InterPro" id="IPR011773">
    <property type="entry name" value="DNA-dir_RpoA"/>
</dbReference>
<sequence>MINLPQKPKIIKNEGNRTIFEIENLYPGYGVTLGNSLRRVLLSSLPGAAIVAVKIKGVYHEFSTIPHVAEDVIEIILNLRQVRFKKYVEEPVKLILSVKGEKEVKAGDIKTTSDIDIINKETPIATLTDKKAELEIEIEVASGLGFMPVESRKKDKQDIGMIAIDALFSPIRKVNFEVENMRVGDRTDYNRLRFDIETDGSTTAEDAFAKACEILVEQFKALIGEAQTEEKLADESGDKEEADDSADSSKIKVEDLKLAARTITSLTEGGVKTVGGLIKKTEQSLKELDGMGEKGIAEIKKALKKLGLSLKEE</sequence>
<evidence type="ECO:0000256" key="3">
    <source>
        <dbReference type="ARBA" id="ARBA00015972"/>
    </source>
</evidence>
<evidence type="ECO:0000256" key="10">
    <source>
        <dbReference type="ARBA" id="ARBA00048552"/>
    </source>
</evidence>
<reference evidence="13 14" key="1">
    <citation type="journal article" date="2016" name="Nat. Commun.">
        <title>Thousands of microbial genomes shed light on interconnected biogeochemical processes in an aquifer system.</title>
        <authorList>
            <person name="Anantharaman K."/>
            <person name="Brown C.T."/>
            <person name="Hug L.A."/>
            <person name="Sharon I."/>
            <person name="Castelle C.J."/>
            <person name="Probst A.J."/>
            <person name="Thomas B.C."/>
            <person name="Singh A."/>
            <person name="Wilkins M.J."/>
            <person name="Karaoz U."/>
            <person name="Brodie E.L."/>
            <person name="Williams K.H."/>
            <person name="Hubbard S.S."/>
            <person name="Banfield J.F."/>
        </authorList>
    </citation>
    <scope>NUCLEOTIDE SEQUENCE [LARGE SCALE GENOMIC DNA]</scope>
</reference>
<dbReference type="SUPFAM" id="SSF56553">
    <property type="entry name" value="Insert subdomain of RNA polymerase alpha subunit"/>
    <property type="match status" value="1"/>
</dbReference>
<name>A0A1G2FPF4_9BACT</name>
<comment type="subunit">
    <text evidence="11">Homodimer. The RNAP catalytic core consists of 2 alpha, 1 beta, 1 beta' and 1 omega subunit. When a sigma factor is associated with the core the holoenzyme is formed, which can initiate transcription.</text>
</comment>
<dbReference type="HAMAP" id="MF_00059">
    <property type="entry name" value="RNApol_bact_RpoA"/>
    <property type="match status" value="1"/>
</dbReference>
<dbReference type="NCBIfam" id="NF003519">
    <property type="entry name" value="PRK05182.2-5"/>
    <property type="match status" value="1"/>
</dbReference>
<evidence type="ECO:0000256" key="11">
    <source>
        <dbReference type="HAMAP-Rule" id="MF_00059"/>
    </source>
</evidence>
<comment type="catalytic activity">
    <reaction evidence="10 11">
        <text>RNA(n) + a ribonucleoside 5'-triphosphate = RNA(n+1) + diphosphate</text>
        <dbReference type="Rhea" id="RHEA:21248"/>
        <dbReference type="Rhea" id="RHEA-COMP:14527"/>
        <dbReference type="Rhea" id="RHEA-COMP:17342"/>
        <dbReference type="ChEBI" id="CHEBI:33019"/>
        <dbReference type="ChEBI" id="CHEBI:61557"/>
        <dbReference type="ChEBI" id="CHEBI:140395"/>
        <dbReference type="EC" id="2.7.7.6"/>
    </reaction>
</comment>
<comment type="caution">
    <text evidence="13">The sequence shown here is derived from an EMBL/GenBank/DDBJ whole genome shotgun (WGS) entry which is preliminary data.</text>
</comment>
<evidence type="ECO:0000256" key="5">
    <source>
        <dbReference type="ARBA" id="ARBA00022679"/>
    </source>
</evidence>
<dbReference type="InterPro" id="IPR011263">
    <property type="entry name" value="DNA-dir_RNA_pol_RpoA/D/Rpb3"/>
</dbReference>
<dbReference type="Gene3D" id="1.10.150.20">
    <property type="entry name" value="5' to 3' exonuclease, C-terminal subdomain"/>
    <property type="match status" value="1"/>
</dbReference>